<dbReference type="Pfam" id="PF05960">
    <property type="entry name" value="DUF885"/>
    <property type="match status" value="1"/>
</dbReference>
<dbReference type="EMBL" id="CP115450">
    <property type="protein sequence ID" value="WBP84996.1"/>
    <property type="molecule type" value="Genomic_DNA"/>
</dbReference>
<reference evidence="2" key="1">
    <citation type="submission" date="2022-12" db="EMBL/GenBank/DDBJ databases">
        <authorList>
            <person name="Mo P."/>
        </authorList>
    </citation>
    <scope>NUCLEOTIDE SEQUENCE [LARGE SCALE GENOMIC DNA]</scope>
    <source>
        <strain evidence="2">HUAS 3-15</strain>
    </source>
</reference>
<accession>A0ABY7PYB9</accession>
<organism evidence="1 2">
    <name type="scientific">Kitasatospora cathayae</name>
    <dbReference type="NCBI Taxonomy" id="3004092"/>
    <lineage>
        <taxon>Bacteria</taxon>
        <taxon>Bacillati</taxon>
        <taxon>Actinomycetota</taxon>
        <taxon>Actinomycetes</taxon>
        <taxon>Kitasatosporales</taxon>
        <taxon>Streptomycetaceae</taxon>
        <taxon>Kitasatospora</taxon>
    </lineage>
</organism>
<evidence type="ECO:0000313" key="2">
    <source>
        <dbReference type="Proteomes" id="UP001212821"/>
    </source>
</evidence>
<evidence type="ECO:0000313" key="1">
    <source>
        <dbReference type="EMBL" id="WBP84996.1"/>
    </source>
</evidence>
<dbReference type="InterPro" id="IPR010281">
    <property type="entry name" value="DUF885"/>
</dbReference>
<dbReference type="Proteomes" id="UP001212821">
    <property type="component" value="Chromosome"/>
</dbReference>
<keyword evidence="2" id="KW-1185">Reference proteome</keyword>
<dbReference type="RefSeq" id="WP_270140617.1">
    <property type="nucleotide sequence ID" value="NZ_CP115450.1"/>
</dbReference>
<gene>
    <name evidence="1" type="ORF">O1G21_03435</name>
</gene>
<protein>
    <submittedName>
        <fullName evidence="1">DUF885 domain-containing protein</fullName>
    </submittedName>
</protein>
<dbReference type="PANTHER" id="PTHR33361">
    <property type="entry name" value="GLR0591 PROTEIN"/>
    <property type="match status" value="1"/>
</dbReference>
<proteinExistence type="predicted"/>
<dbReference type="PANTHER" id="PTHR33361:SF2">
    <property type="entry name" value="DUF885 DOMAIN-CONTAINING PROTEIN"/>
    <property type="match status" value="1"/>
</dbReference>
<name>A0ABY7PYB9_9ACTN</name>
<sequence>MPETPKSARRIADEYVAQVAALDPATSTRLGLHPEDHRQPDLSPEGFEALAELARRTLTALDTAVPVHTAAVPDPAADPADADCARLLRERLTAELAVHEAGDHFRELRNVNSPLHKVRGVFTMMPTDTAEHWAAVAGRLRNVPGALDGYRATLAEGITRGLLCAPRQARAAIAQLDAWTGRNGRPGGGASWFTGFVAAGPAPLRPELDAAAERATAAVAAFRDWLADTYLPAADGTPDAVGRERYLRSARWANGAEIDPAEAYAWAWEEFHRTAAEMRAEAERILPGAGVRATMDHLNAHGHAVEGEENVRAWLQQVMDEAIDALDGTHFDITGPMRRVESRIAPPGSSGTPYYNGPSLDFSRPGRTYLPALGRRSFPTWQLVSTWYHEGVPGHHLQTARWTACADRLSTYQITLGAVSANKEGWALYAERLMDELGFLTDPARRLGYLDKQMLRIIRVIVDIGMHLELAIPADSATSEWSSCPGERWTPALALEFMAAHHGSELPRRTSEIDRYLGWPGQAIGYKLGERAWLQGREAARRRQGADFDLRAWHTGVLAQGSLGLDDLAARLAEG</sequence>